<gene>
    <name evidence="2" type="ORF">O6P43_004128</name>
</gene>
<proteinExistence type="predicted"/>
<comment type="caution">
    <text evidence="2">The sequence shown here is derived from an EMBL/GenBank/DDBJ whole genome shotgun (WGS) entry which is preliminary data.</text>
</comment>
<evidence type="ECO:0000313" key="2">
    <source>
        <dbReference type="EMBL" id="KAJ7973979.1"/>
    </source>
</evidence>
<feature type="region of interest" description="Disordered" evidence="1">
    <location>
        <begin position="125"/>
        <end position="160"/>
    </location>
</feature>
<dbReference type="EMBL" id="JARAOO010000003">
    <property type="protein sequence ID" value="KAJ7973979.1"/>
    <property type="molecule type" value="Genomic_DNA"/>
</dbReference>
<feature type="compositionally biased region" description="Basic and acidic residues" evidence="1">
    <location>
        <begin position="126"/>
        <end position="152"/>
    </location>
</feature>
<dbReference type="Proteomes" id="UP001163823">
    <property type="component" value="Chromosome 3"/>
</dbReference>
<keyword evidence="3" id="KW-1185">Reference proteome</keyword>
<evidence type="ECO:0000256" key="1">
    <source>
        <dbReference type="SAM" id="MobiDB-lite"/>
    </source>
</evidence>
<sequence>DVGQGKLYAPQYAIKVDKNDTSTTITTPPSGSNITQEATKNHQTTTSMGVATDIRRNFVTIKERLIEKLAVAAVPADALDNARHFLETVVRDVTVAAQGLTKDALNRIKTQLVDLLPSLSPTITRKMVDDADKEANEGKEEMGDDQEQKSSDKSPLVSRL</sequence>
<feature type="non-terminal residue" evidence="2">
    <location>
        <position position="1"/>
    </location>
</feature>
<organism evidence="2 3">
    <name type="scientific">Quillaja saponaria</name>
    <name type="common">Soap bark tree</name>
    <dbReference type="NCBI Taxonomy" id="32244"/>
    <lineage>
        <taxon>Eukaryota</taxon>
        <taxon>Viridiplantae</taxon>
        <taxon>Streptophyta</taxon>
        <taxon>Embryophyta</taxon>
        <taxon>Tracheophyta</taxon>
        <taxon>Spermatophyta</taxon>
        <taxon>Magnoliopsida</taxon>
        <taxon>eudicotyledons</taxon>
        <taxon>Gunneridae</taxon>
        <taxon>Pentapetalae</taxon>
        <taxon>rosids</taxon>
        <taxon>fabids</taxon>
        <taxon>Fabales</taxon>
        <taxon>Quillajaceae</taxon>
        <taxon>Quillaja</taxon>
    </lineage>
</organism>
<dbReference type="KEGG" id="qsa:O6P43_004128"/>
<accession>A0AAD7Q3A8</accession>
<reference evidence="2" key="1">
    <citation type="journal article" date="2023" name="Science">
        <title>Elucidation of the pathway for biosynthesis of saponin adjuvants from the soapbark tree.</title>
        <authorList>
            <person name="Reed J."/>
            <person name="Orme A."/>
            <person name="El-Demerdash A."/>
            <person name="Owen C."/>
            <person name="Martin L.B.B."/>
            <person name="Misra R.C."/>
            <person name="Kikuchi S."/>
            <person name="Rejzek M."/>
            <person name="Martin A.C."/>
            <person name="Harkess A."/>
            <person name="Leebens-Mack J."/>
            <person name="Louveau T."/>
            <person name="Stephenson M.J."/>
            <person name="Osbourn A."/>
        </authorList>
    </citation>
    <scope>NUCLEOTIDE SEQUENCE</scope>
    <source>
        <strain evidence="2">S10</strain>
    </source>
</reference>
<name>A0AAD7Q3A8_QUISA</name>
<protein>
    <submittedName>
        <fullName evidence="2">F17F16.6 protein</fullName>
    </submittedName>
</protein>
<evidence type="ECO:0000313" key="3">
    <source>
        <dbReference type="Proteomes" id="UP001163823"/>
    </source>
</evidence>
<dbReference type="AlphaFoldDB" id="A0AAD7Q3A8"/>